<dbReference type="PANTHER" id="PTHR28037">
    <property type="entry name" value="ALCOHOL O-ACETYLTRANSFERASE 1-RELATED"/>
    <property type="match status" value="1"/>
</dbReference>
<dbReference type="InterPro" id="IPR052058">
    <property type="entry name" value="Alcohol_O-acetyltransferase"/>
</dbReference>
<keyword evidence="2" id="KW-1185">Reference proteome</keyword>
<dbReference type="Proteomes" id="UP001623330">
    <property type="component" value="Unassembled WGS sequence"/>
</dbReference>
<reference evidence="1 2" key="1">
    <citation type="submission" date="2024-05" db="EMBL/GenBank/DDBJ databases">
        <title>Long read based assembly of the Candida bracarensis genome reveals expanded adhesin content.</title>
        <authorList>
            <person name="Marcet-Houben M."/>
            <person name="Ksiezopolska E."/>
            <person name="Gabaldon T."/>
        </authorList>
    </citation>
    <scope>NUCLEOTIDE SEQUENCE [LARGE SCALE GENOMIC DNA]</scope>
    <source>
        <strain evidence="1 2">CBM6</strain>
    </source>
</reference>
<comment type="caution">
    <text evidence="1">The sequence shown here is derived from an EMBL/GenBank/DDBJ whole genome shotgun (WGS) entry which is preliminary data.</text>
</comment>
<dbReference type="EMBL" id="JBEVYD010000008">
    <property type="protein sequence ID" value="KAL3231133.1"/>
    <property type="molecule type" value="Genomic_DNA"/>
</dbReference>
<protein>
    <submittedName>
        <fullName evidence="1">Uncharacterized protein</fullName>
    </submittedName>
</protein>
<dbReference type="InterPro" id="IPR010828">
    <property type="entry name" value="Atf2/Sli1-like"/>
</dbReference>
<dbReference type="Pfam" id="PF07247">
    <property type="entry name" value="AATase"/>
    <property type="match status" value="1"/>
</dbReference>
<proteinExistence type="predicted"/>
<dbReference type="PANTHER" id="PTHR28037:SF2">
    <property type="entry name" value="ACR018CP"/>
    <property type="match status" value="1"/>
</dbReference>
<sequence>MSRPLSSYEKKLLSQILETNKNGTVFGASYIFDEGNVTTTEWVDDSDTLAATRSNTAFSKRGPKSLTLPLVTRTLKNLIQKYPELYTTVSNSLEFEPLKSIRTPDVLSVVTFDNEKDEKINCHSGGPPPYLIRHILKNGGFQPGSNRPLWDLYLIDESQLVFHSQDILFDIFSAAKFHQLFLKELISTSQEEECENPLEFLFKLDNTTTKNYTLPRSIYDNLKLHFPATKPELLNLQTQSFFKSFFFNAVKKPLDFIQSPITNHNGSNEGEATTFISQEGNQLKLFRTRYTNILTNATSNCGNTIFGSVPNERFNYLNSVVQQEKICLRSFIAAITMLCLKPMIKSFNGTLIFSMPMNLRDSISGSSEFGLVYKDIRVECPLSLIDDSAFGPAPSTADNSEYNEKLLEHQFKEIANHVTNSINQRMSSWKKYGYNDSDMKRMKFDNYDEKMSRNTRLIKINDVSQISFDDNSVKFPHIKSPGFTTSLSPNCLMSLSYTHCEEDGLNICIHYPDGYNMETFVDCFQSFIEEE</sequence>
<evidence type="ECO:0000313" key="1">
    <source>
        <dbReference type="EMBL" id="KAL3231133.1"/>
    </source>
</evidence>
<evidence type="ECO:0000313" key="2">
    <source>
        <dbReference type="Proteomes" id="UP001623330"/>
    </source>
</evidence>
<organism evidence="1 2">
    <name type="scientific">Nakaseomyces bracarensis</name>
    <dbReference type="NCBI Taxonomy" id="273131"/>
    <lineage>
        <taxon>Eukaryota</taxon>
        <taxon>Fungi</taxon>
        <taxon>Dikarya</taxon>
        <taxon>Ascomycota</taxon>
        <taxon>Saccharomycotina</taxon>
        <taxon>Saccharomycetes</taxon>
        <taxon>Saccharomycetales</taxon>
        <taxon>Saccharomycetaceae</taxon>
        <taxon>Nakaseomyces</taxon>
    </lineage>
</organism>
<accession>A0ABR4NSA2</accession>
<name>A0ABR4NSA2_9SACH</name>
<gene>
    <name evidence="1" type="ORF">RNJ44_00772</name>
</gene>